<sequence length="50" mass="5385">MAADDKSDASHREDCMSDLEIAKAAARVAVEASKRTGRPVDPRVKELAES</sequence>
<protein>
    <submittedName>
        <fullName evidence="1">Uncharacterized protein</fullName>
    </submittedName>
</protein>
<reference evidence="1 2" key="1">
    <citation type="submission" date="2023-12" db="EMBL/GenBank/DDBJ databases">
        <title>Description of new species of Mycobacterium terrae complex isolated from sewage at the Sao Paulo Zoological Park Foundation in Brazil.</title>
        <authorList>
            <person name="Romagnoli C.L."/>
            <person name="Conceicao E.C."/>
            <person name="Machado E."/>
            <person name="Barreto L.B.P.F."/>
            <person name="Sharma A."/>
            <person name="Silva N.M."/>
            <person name="Marques L.E."/>
            <person name="Juliana M.A."/>
            <person name="Lourenco M.C.S."/>
            <person name="Digiampietri L.A."/>
            <person name="Suffys P.N."/>
            <person name="Viana-Niero C."/>
        </authorList>
    </citation>
    <scope>NUCLEOTIDE SEQUENCE [LARGE SCALE GENOMIC DNA]</scope>
    <source>
        <strain evidence="1 2">MYC017</strain>
    </source>
</reference>
<name>A0ABU5Z125_9MYCO</name>
<evidence type="ECO:0000313" key="2">
    <source>
        <dbReference type="Proteomes" id="UP001299283"/>
    </source>
</evidence>
<dbReference type="EMBL" id="JAYJJQ010000010">
    <property type="protein sequence ID" value="MEB3069904.1"/>
    <property type="molecule type" value="Genomic_DNA"/>
</dbReference>
<proteinExistence type="predicted"/>
<gene>
    <name evidence="1" type="ORF">K5L39_11975</name>
</gene>
<comment type="caution">
    <text evidence="1">The sequence shown here is derived from an EMBL/GenBank/DDBJ whole genome shotgun (WGS) entry which is preliminary data.</text>
</comment>
<keyword evidence="2" id="KW-1185">Reference proteome</keyword>
<dbReference type="RefSeq" id="WP_225396958.1">
    <property type="nucleotide sequence ID" value="NZ_JAYJJQ010000010.1"/>
</dbReference>
<accession>A0ABU5Z125</accession>
<evidence type="ECO:0000313" key="1">
    <source>
        <dbReference type="EMBL" id="MEB3069904.1"/>
    </source>
</evidence>
<organism evidence="1 2">
    <name type="scientific">[Mycobacterium] vasticus</name>
    <dbReference type="NCBI Taxonomy" id="2875777"/>
    <lineage>
        <taxon>Bacteria</taxon>
        <taxon>Bacillati</taxon>
        <taxon>Actinomycetota</taxon>
        <taxon>Actinomycetes</taxon>
        <taxon>Mycobacteriales</taxon>
        <taxon>Mycobacteriaceae</taxon>
        <taxon>Mycolicibacter</taxon>
    </lineage>
</organism>
<dbReference type="Proteomes" id="UP001299283">
    <property type="component" value="Unassembled WGS sequence"/>
</dbReference>